<gene>
    <name evidence="1" type="ORF">DdX_20631</name>
</gene>
<keyword evidence="2" id="KW-1185">Reference proteome</keyword>
<protein>
    <submittedName>
        <fullName evidence="1">Uncharacterized protein</fullName>
    </submittedName>
</protein>
<evidence type="ECO:0000313" key="2">
    <source>
        <dbReference type="Proteomes" id="UP001201812"/>
    </source>
</evidence>
<reference evidence="1" key="1">
    <citation type="submission" date="2022-01" db="EMBL/GenBank/DDBJ databases">
        <title>Genome Sequence Resource for Two Populations of Ditylenchus destructor, the Migratory Endoparasitic Phytonematode.</title>
        <authorList>
            <person name="Zhang H."/>
            <person name="Lin R."/>
            <person name="Xie B."/>
        </authorList>
    </citation>
    <scope>NUCLEOTIDE SEQUENCE</scope>
    <source>
        <strain evidence="1">BazhouSP</strain>
    </source>
</reference>
<sequence>MAVKNPRSSTESELEASTQAVALSKEPQVVKGRGVVCAVEDHQCFVYCHDCLVELYFGYVEERMRLELAQWIVFTAEERPDGTFEILDYEEIDPVFPSIPFKSTIMVRCSVQVPIDIWTNSNQWMDSDVSKRVFCKNMNMLYGCEGKTIQAYVQYVYEEKQPCGYWLVDWTLNYYLKCCVY</sequence>
<proteinExistence type="predicted"/>
<comment type="caution">
    <text evidence="1">The sequence shown here is derived from an EMBL/GenBank/DDBJ whole genome shotgun (WGS) entry which is preliminary data.</text>
</comment>
<dbReference type="EMBL" id="JAKKPZ010000622">
    <property type="protein sequence ID" value="KAI1693490.1"/>
    <property type="molecule type" value="Genomic_DNA"/>
</dbReference>
<organism evidence="1 2">
    <name type="scientific">Ditylenchus destructor</name>
    <dbReference type="NCBI Taxonomy" id="166010"/>
    <lineage>
        <taxon>Eukaryota</taxon>
        <taxon>Metazoa</taxon>
        <taxon>Ecdysozoa</taxon>
        <taxon>Nematoda</taxon>
        <taxon>Chromadorea</taxon>
        <taxon>Rhabditida</taxon>
        <taxon>Tylenchina</taxon>
        <taxon>Tylenchomorpha</taxon>
        <taxon>Sphaerularioidea</taxon>
        <taxon>Anguinidae</taxon>
        <taxon>Anguininae</taxon>
        <taxon>Ditylenchus</taxon>
    </lineage>
</organism>
<dbReference type="AlphaFoldDB" id="A0AAD4MHR1"/>
<dbReference type="Proteomes" id="UP001201812">
    <property type="component" value="Unassembled WGS sequence"/>
</dbReference>
<evidence type="ECO:0000313" key="1">
    <source>
        <dbReference type="EMBL" id="KAI1693490.1"/>
    </source>
</evidence>
<name>A0AAD4MHR1_9BILA</name>
<accession>A0AAD4MHR1</accession>